<dbReference type="eggNOG" id="KOG0255">
    <property type="taxonomic scope" value="Eukaryota"/>
</dbReference>
<keyword evidence="5 7" id="KW-0472">Membrane</keyword>
<evidence type="ECO:0000313" key="9">
    <source>
        <dbReference type="EMBL" id="EDK47388.1"/>
    </source>
</evidence>
<dbReference type="Proteomes" id="UP000001996">
    <property type="component" value="Unassembled WGS sequence"/>
</dbReference>
<gene>
    <name evidence="9" type="ORF">LELG_05569</name>
</gene>
<feature type="region of interest" description="Disordered" evidence="6">
    <location>
        <begin position="1"/>
        <end position="65"/>
    </location>
</feature>
<feature type="compositionally biased region" description="Polar residues" evidence="6">
    <location>
        <begin position="17"/>
        <end position="26"/>
    </location>
</feature>
<feature type="transmembrane region" description="Helical" evidence="7">
    <location>
        <begin position="275"/>
        <end position="298"/>
    </location>
</feature>
<dbReference type="GO" id="GO:0022857">
    <property type="term" value="F:transmembrane transporter activity"/>
    <property type="evidence" value="ECO:0007669"/>
    <property type="project" value="InterPro"/>
</dbReference>
<dbReference type="InterPro" id="IPR020846">
    <property type="entry name" value="MFS_dom"/>
</dbReference>
<evidence type="ECO:0000259" key="8">
    <source>
        <dbReference type="PROSITE" id="PS50850"/>
    </source>
</evidence>
<feature type="compositionally biased region" description="Basic and acidic residues" evidence="6">
    <location>
        <begin position="34"/>
        <end position="45"/>
    </location>
</feature>
<feature type="transmembrane region" description="Helical" evidence="7">
    <location>
        <begin position="558"/>
        <end position="578"/>
    </location>
</feature>
<feature type="transmembrane region" description="Helical" evidence="7">
    <location>
        <begin position="217"/>
        <end position="235"/>
    </location>
</feature>
<sequence>MSDHSQQPLRLNEVDESSNSSDTHLGQGSKKEKHSGESERGHSDSSNHGLENGVNDYRPQDAIDNPLQTYYPDLVSMESHATLSRELSRRITNADALKFADKEDLDGTLYIIGEGRELPPDLPDRTPYVVSFNGINDPYHPHNYPMYKKIMYTFCVGVSAFSLSLGSAMFAEGNEDVMEIYHVGYSVAALGTSLYVFGFAAGPVIHGPLSELFGRKIILVISSLGYVCFSFGVATAKDLQTIMLCRFFAAFTGSASFVVAPAVMVDMFAAKWRGVAIAIFACCIFGGPMLAPILGGFTEKNSSLGWRWCSYFSGIVGSFALFCNIFILGETHHPLLLVRKAELLRRKTGNWGIFAPHEEHSLDLKELVVNNIGRPLKLIATEPIISLVSIYNAFIYAMLYTFLTAIPLIFIGRYGWSQGVGELPYISMLLGVFAGGGTIVWFEQHVQKKQEKFGRKPVPEDRLPPIMIGGFTFVIGIFWLGWTGDYAEHVHWIVPTIAAFFVGHGLISIFLPTMNYIIDCYLFIAASALAANTFIRSAFAAAFPLFARQMFVNLTIKWASTLVGCLGALMIPMPFLFYKYGAAIRRRSKYALH</sequence>
<evidence type="ECO:0000313" key="10">
    <source>
        <dbReference type="Proteomes" id="UP000001996"/>
    </source>
</evidence>
<evidence type="ECO:0000256" key="7">
    <source>
        <dbReference type="SAM" id="Phobius"/>
    </source>
</evidence>
<feature type="transmembrane region" description="Helical" evidence="7">
    <location>
        <begin position="150"/>
        <end position="171"/>
    </location>
</feature>
<dbReference type="SUPFAM" id="SSF103473">
    <property type="entry name" value="MFS general substrate transporter"/>
    <property type="match status" value="1"/>
</dbReference>
<dbReference type="GO" id="GO:0005886">
    <property type="term" value="C:plasma membrane"/>
    <property type="evidence" value="ECO:0007669"/>
    <property type="project" value="TreeGrafter"/>
</dbReference>
<dbReference type="PANTHER" id="PTHR23502:SF31">
    <property type="entry name" value="POLYAMINE TRANSPORTER 1"/>
    <property type="match status" value="1"/>
</dbReference>
<dbReference type="HOGENOM" id="CLU_008455_11_4_1"/>
<evidence type="ECO:0000256" key="6">
    <source>
        <dbReference type="SAM" id="MobiDB-lite"/>
    </source>
</evidence>
<dbReference type="EMBL" id="CH981533">
    <property type="protein sequence ID" value="EDK47388.1"/>
    <property type="molecule type" value="Genomic_DNA"/>
</dbReference>
<dbReference type="VEuPathDB" id="FungiDB:LELG_05569"/>
<evidence type="ECO:0000256" key="5">
    <source>
        <dbReference type="ARBA" id="ARBA00023136"/>
    </source>
</evidence>
<dbReference type="GeneID" id="5230331"/>
<feature type="transmembrane region" description="Helical" evidence="7">
    <location>
        <begin position="523"/>
        <end position="546"/>
    </location>
</feature>
<dbReference type="InParanoid" id="A5E7I0"/>
<keyword evidence="2" id="KW-0813">Transport</keyword>
<dbReference type="Gene3D" id="1.20.1250.20">
    <property type="entry name" value="MFS general substrate transporter like domains"/>
    <property type="match status" value="1"/>
</dbReference>
<proteinExistence type="predicted"/>
<accession>A5E7I0</accession>
<dbReference type="AlphaFoldDB" id="A5E7I0"/>
<organism evidence="9 10">
    <name type="scientific">Lodderomyces elongisporus (strain ATCC 11503 / CBS 2605 / JCM 1781 / NBRC 1676 / NRRL YB-4239)</name>
    <name type="common">Yeast</name>
    <name type="synonym">Saccharomyces elongisporus</name>
    <dbReference type="NCBI Taxonomy" id="379508"/>
    <lineage>
        <taxon>Eukaryota</taxon>
        <taxon>Fungi</taxon>
        <taxon>Dikarya</taxon>
        <taxon>Ascomycota</taxon>
        <taxon>Saccharomycotina</taxon>
        <taxon>Pichiomycetes</taxon>
        <taxon>Debaryomycetaceae</taxon>
        <taxon>Candida/Lodderomyces clade</taxon>
        <taxon>Lodderomyces</taxon>
    </lineage>
</organism>
<keyword evidence="3 7" id="KW-0812">Transmembrane</keyword>
<feature type="transmembrane region" description="Helical" evidence="7">
    <location>
        <begin position="183"/>
        <end position="205"/>
    </location>
</feature>
<feature type="transmembrane region" description="Helical" evidence="7">
    <location>
        <begin position="492"/>
        <end position="511"/>
    </location>
</feature>
<dbReference type="FunFam" id="1.20.1250.20:FF:000011">
    <property type="entry name" value="MFS multidrug transporter, putative"/>
    <property type="match status" value="1"/>
</dbReference>
<dbReference type="OrthoDB" id="9986881at2759"/>
<feature type="transmembrane region" description="Helical" evidence="7">
    <location>
        <begin position="241"/>
        <end position="263"/>
    </location>
</feature>
<evidence type="ECO:0000256" key="1">
    <source>
        <dbReference type="ARBA" id="ARBA00004141"/>
    </source>
</evidence>
<keyword evidence="4 7" id="KW-1133">Transmembrane helix</keyword>
<dbReference type="InterPro" id="IPR036259">
    <property type="entry name" value="MFS_trans_sf"/>
</dbReference>
<evidence type="ECO:0000256" key="2">
    <source>
        <dbReference type="ARBA" id="ARBA00022448"/>
    </source>
</evidence>
<evidence type="ECO:0000256" key="4">
    <source>
        <dbReference type="ARBA" id="ARBA00022989"/>
    </source>
</evidence>
<feature type="transmembrane region" description="Helical" evidence="7">
    <location>
        <begin position="384"/>
        <end position="411"/>
    </location>
</feature>
<name>A5E7I0_LODEL</name>
<feature type="transmembrane region" description="Helical" evidence="7">
    <location>
        <begin position="463"/>
        <end position="480"/>
    </location>
</feature>
<dbReference type="OMA" id="VFADMYS"/>
<protein>
    <recommendedName>
        <fullName evidence="8">Major facilitator superfamily (MFS) profile domain-containing protein</fullName>
    </recommendedName>
</protein>
<reference evidence="9 10" key="1">
    <citation type="journal article" date="2009" name="Nature">
        <title>Evolution of pathogenicity and sexual reproduction in eight Candida genomes.</title>
        <authorList>
            <person name="Butler G."/>
            <person name="Rasmussen M.D."/>
            <person name="Lin M.F."/>
            <person name="Santos M.A."/>
            <person name="Sakthikumar S."/>
            <person name="Munro C.A."/>
            <person name="Rheinbay E."/>
            <person name="Grabherr M."/>
            <person name="Forche A."/>
            <person name="Reedy J.L."/>
            <person name="Agrafioti I."/>
            <person name="Arnaud M.B."/>
            <person name="Bates S."/>
            <person name="Brown A.J."/>
            <person name="Brunke S."/>
            <person name="Costanzo M.C."/>
            <person name="Fitzpatrick D.A."/>
            <person name="de Groot P.W."/>
            <person name="Harris D."/>
            <person name="Hoyer L.L."/>
            <person name="Hube B."/>
            <person name="Klis F.M."/>
            <person name="Kodira C."/>
            <person name="Lennard N."/>
            <person name="Logue M.E."/>
            <person name="Martin R."/>
            <person name="Neiman A.M."/>
            <person name="Nikolaou E."/>
            <person name="Quail M.A."/>
            <person name="Quinn J."/>
            <person name="Santos M.C."/>
            <person name="Schmitzberger F.F."/>
            <person name="Sherlock G."/>
            <person name="Shah P."/>
            <person name="Silverstein K.A."/>
            <person name="Skrzypek M.S."/>
            <person name="Soll D."/>
            <person name="Staggs R."/>
            <person name="Stansfield I."/>
            <person name="Stumpf M.P."/>
            <person name="Sudbery P.E."/>
            <person name="Srikantha T."/>
            <person name="Zeng Q."/>
            <person name="Berman J."/>
            <person name="Berriman M."/>
            <person name="Heitman J."/>
            <person name="Gow N.A."/>
            <person name="Lorenz M.C."/>
            <person name="Birren B.W."/>
            <person name="Kellis M."/>
            <person name="Cuomo C.A."/>
        </authorList>
    </citation>
    <scope>NUCLEOTIDE SEQUENCE [LARGE SCALE GENOMIC DNA]</scope>
    <source>
        <strain evidence="10">ATCC 11503 / BCRC 21390 / CBS 2605 / JCM 1781 / NBRC 1676 / NRRL YB-4239</strain>
    </source>
</reference>
<feature type="domain" description="Major facilitator superfamily (MFS) profile" evidence="8">
    <location>
        <begin position="152"/>
        <end position="593"/>
    </location>
</feature>
<dbReference type="KEGG" id="lel:PVL30_005098"/>
<dbReference type="FunCoup" id="A5E7I0">
    <property type="interactions" value="74"/>
</dbReference>
<dbReference type="PROSITE" id="PS50850">
    <property type="entry name" value="MFS"/>
    <property type="match status" value="1"/>
</dbReference>
<feature type="transmembrane region" description="Helical" evidence="7">
    <location>
        <begin position="423"/>
        <end position="442"/>
    </location>
</feature>
<evidence type="ECO:0000256" key="3">
    <source>
        <dbReference type="ARBA" id="ARBA00022692"/>
    </source>
</evidence>
<dbReference type="Pfam" id="PF07690">
    <property type="entry name" value="MFS_1"/>
    <property type="match status" value="1"/>
</dbReference>
<comment type="subcellular location">
    <subcellularLocation>
        <location evidence="1">Membrane</location>
        <topology evidence="1">Multi-pass membrane protein</topology>
    </subcellularLocation>
</comment>
<keyword evidence="10" id="KW-1185">Reference proteome</keyword>
<dbReference type="CDD" id="cd17323">
    <property type="entry name" value="MFS_Tpo1_MDR_like"/>
    <property type="match status" value="1"/>
</dbReference>
<dbReference type="InterPro" id="IPR011701">
    <property type="entry name" value="MFS"/>
</dbReference>
<dbReference type="PANTHER" id="PTHR23502">
    <property type="entry name" value="MAJOR FACILITATOR SUPERFAMILY"/>
    <property type="match status" value="1"/>
</dbReference>